<dbReference type="RefSeq" id="WP_188914609.1">
    <property type="nucleotide sequence ID" value="NZ_BMMF01000011.1"/>
</dbReference>
<dbReference type="AlphaFoldDB" id="A0A917V712"/>
<dbReference type="CDD" id="cd03013">
    <property type="entry name" value="PRX5_like"/>
    <property type="match status" value="1"/>
</dbReference>
<dbReference type="SUPFAM" id="SSF52833">
    <property type="entry name" value="Thioredoxin-like"/>
    <property type="match status" value="1"/>
</dbReference>
<evidence type="ECO:0000313" key="9">
    <source>
        <dbReference type="Proteomes" id="UP000600449"/>
    </source>
</evidence>
<keyword evidence="1 6" id="KW-0575">Peroxidase</keyword>
<dbReference type="GO" id="GO:0008379">
    <property type="term" value="F:thioredoxin peroxidase activity"/>
    <property type="evidence" value="ECO:0007669"/>
    <property type="project" value="InterPro"/>
</dbReference>
<evidence type="ECO:0000256" key="5">
    <source>
        <dbReference type="PIRSR" id="PIRSR637944-1"/>
    </source>
</evidence>
<evidence type="ECO:0000313" key="8">
    <source>
        <dbReference type="EMBL" id="GGK45301.1"/>
    </source>
</evidence>
<dbReference type="GO" id="GO:0034599">
    <property type="term" value="P:cellular response to oxidative stress"/>
    <property type="evidence" value="ECO:0007669"/>
    <property type="project" value="InterPro"/>
</dbReference>
<dbReference type="InterPro" id="IPR037944">
    <property type="entry name" value="PRX5-like"/>
</dbReference>
<evidence type="ECO:0000259" key="7">
    <source>
        <dbReference type="PROSITE" id="PS51352"/>
    </source>
</evidence>
<feature type="active site" description="Cysteine sulfenic acid (-SOH) intermediate" evidence="5">
    <location>
        <position position="49"/>
    </location>
</feature>
<accession>A0A917V712</accession>
<dbReference type="Proteomes" id="UP000600449">
    <property type="component" value="Unassembled WGS sequence"/>
</dbReference>
<dbReference type="InterPro" id="IPR013766">
    <property type="entry name" value="Thioredoxin_domain"/>
</dbReference>
<evidence type="ECO:0000256" key="4">
    <source>
        <dbReference type="ARBA" id="ARBA00023284"/>
    </source>
</evidence>
<dbReference type="GO" id="GO:0042744">
    <property type="term" value="P:hydrogen peroxide catabolic process"/>
    <property type="evidence" value="ECO:0007669"/>
    <property type="project" value="TreeGrafter"/>
</dbReference>
<dbReference type="PANTHER" id="PTHR10430">
    <property type="entry name" value="PEROXIREDOXIN"/>
    <property type="match status" value="1"/>
</dbReference>
<dbReference type="InterPro" id="IPR036249">
    <property type="entry name" value="Thioredoxin-like_sf"/>
</dbReference>
<dbReference type="EMBL" id="BMMF01000011">
    <property type="protein sequence ID" value="GGK45301.1"/>
    <property type="molecule type" value="Genomic_DNA"/>
</dbReference>
<keyword evidence="4 6" id="KW-0676">Redox-active center</keyword>
<comment type="similarity">
    <text evidence="6">Belongs to the peroxiredoxin family. Prx5 subfamily.</text>
</comment>
<dbReference type="FunFam" id="3.40.30.10:FF:000020">
    <property type="entry name" value="Peroxiredoxin"/>
    <property type="match status" value="1"/>
</dbReference>
<comment type="function">
    <text evidence="6">Thiol-specific peroxidase that catalyzes the reduction of hydrogen peroxide and organic hydroperoxides to water and alcohols, respectively. Plays a role in cell protection against oxidative stress by detoxifying peroxides.</text>
</comment>
<reference evidence="8 9" key="1">
    <citation type="journal article" date="2014" name="Int. J. Syst. Evol. Microbiol.">
        <title>Complete genome sequence of Corynebacterium casei LMG S-19264T (=DSM 44701T), isolated from a smear-ripened cheese.</title>
        <authorList>
            <consortium name="US DOE Joint Genome Institute (JGI-PGF)"/>
            <person name="Walter F."/>
            <person name="Albersmeier A."/>
            <person name="Kalinowski J."/>
            <person name="Ruckert C."/>
        </authorList>
    </citation>
    <scope>NUCLEOTIDE SEQUENCE [LARGE SCALE GENOMIC DNA]</scope>
    <source>
        <strain evidence="8 9">CGMCC 1.9161</strain>
    </source>
</reference>
<dbReference type="Pfam" id="PF08534">
    <property type="entry name" value="Redoxin"/>
    <property type="match status" value="1"/>
</dbReference>
<keyword evidence="9" id="KW-1185">Reference proteome</keyword>
<keyword evidence="3 6" id="KW-0560">Oxidoreductase</keyword>
<dbReference type="InterPro" id="IPR013740">
    <property type="entry name" value="Redoxin"/>
</dbReference>
<dbReference type="PROSITE" id="PS51352">
    <property type="entry name" value="THIOREDOXIN_2"/>
    <property type="match status" value="1"/>
</dbReference>
<dbReference type="EC" id="1.11.1.27" evidence="6"/>
<gene>
    <name evidence="8" type="ORF">GCM10011322_35630</name>
</gene>
<keyword evidence="2 6" id="KW-0049">Antioxidant</keyword>
<comment type="catalytic activity">
    <reaction evidence="6">
        <text>a hydroperoxide + 2 glutathione = an alcohol + glutathione disulfide + H2O</text>
        <dbReference type="Rhea" id="RHEA:62632"/>
        <dbReference type="ChEBI" id="CHEBI:15377"/>
        <dbReference type="ChEBI" id="CHEBI:30879"/>
        <dbReference type="ChEBI" id="CHEBI:35924"/>
        <dbReference type="ChEBI" id="CHEBI:57925"/>
        <dbReference type="ChEBI" id="CHEBI:58297"/>
        <dbReference type="EC" id="1.11.1.27"/>
    </reaction>
</comment>
<evidence type="ECO:0000256" key="6">
    <source>
        <dbReference type="RuleBase" id="RU366011"/>
    </source>
</evidence>
<name>A0A917V712_9HYPH</name>
<proteinExistence type="inferred from homology"/>
<feature type="domain" description="Thioredoxin" evidence="7">
    <location>
        <begin position="3"/>
        <end position="161"/>
    </location>
</feature>
<evidence type="ECO:0000256" key="2">
    <source>
        <dbReference type="ARBA" id="ARBA00022862"/>
    </source>
</evidence>
<dbReference type="PANTHER" id="PTHR10430:SF16">
    <property type="entry name" value="PEROXIREDOXIN-5, MITOCHONDRIAL"/>
    <property type="match status" value="1"/>
</dbReference>
<comment type="caution">
    <text evidence="8">The sequence shown here is derived from an EMBL/GenBank/DDBJ whole genome shotgun (WGS) entry which is preliminary data.</text>
</comment>
<evidence type="ECO:0000256" key="1">
    <source>
        <dbReference type="ARBA" id="ARBA00022559"/>
    </source>
</evidence>
<dbReference type="Gene3D" id="3.40.30.10">
    <property type="entry name" value="Glutaredoxin"/>
    <property type="match status" value="1"/>
</dbReference>
<protein>
    <recommendedName>
        <fullName evidence="6">Glutathione-dependent peroxiredoxin</fullName>
        <ecNumber evidence="6">1.11.1.27</ecNumber>
    </recommendedName>
</protein>
<evidence type="ECO:0000256" key="3">
    <source>
        <dbReference type="ARBA" id="ARBA00023002"/>
    </source>
</evidence>
<sequence>MTIKVGDRLPEVTFRAMSADGPVQRTSQAVFEGRKVVLIAVPGAYTPTCTLNHVPGYITHADALKAKGVDAIVVTSVNDPFVMGAWEKSLGADGKLEFVADGNGDFARAIGLELDGSGFGLGLRSKRYSMIVEDGVVKALNVEDAPGKADASGAEAMLGQL</sequence>
<organism evidence="8 9">
    <name type="scientific">Salinarimonas ramus</name>
    <dbReference type="NCBI Taxonomy" id="690164"/>
    <lineage>
        <taxon>Bacteria</taxon>
        <taxon>Pseudomonadati</taxon>
        <taxon>Pseudomonadota</taxon>
        <taxon>Alphaproteobacteria</taxon>
        <taxon>Hyphomicrobiales</taxon>
        <taxon>Salinarimonadaceae</taxon>
        <taxon>Salinarimonas</taxon>
    </lineage>
</organism>
<dbReference type="GO" id="GO:0045454">
    <property type="term" value="P:cell redox homeostasis"/>
    <property type="evidence" value="ECO:0007669"/>
    <property type="project" value="TreeGrafter"/>
</dbReference>
<dbReference type="GO" id="GO:0005737">
    <property type="term" value="C:cytoplasm"/>
    <property type="evidence" value="ECO:0007669"/>
    <property type="project" value="TreeGrafter"/>
</dbReference>